<feature type="region of interest" description="Disordered" evidence="1">
    <location>
        <begin position="17"/>
        <end position="44"/>
    </location>
</feature>
<sequence length="815" mass="94230">MKRNGINWNKEKERFSRYTSKRKRREMWDKAQKQSEEDTSDSGMEHFREACDNSSESYFDFDDGVFNTSYDETEAGSSTSENFDRRNAIDVISAVFLYNNVSRTFAQDIFTIAELLRDYSSISLSEIYRTIETWSNRENRCYTSCGACQKLLKQSKICTNRECSRYLRTQTNMAGCTRIITFSLKEQLLGILESGNYDKDLLNRDNWTSSLSAKLSRTPKYRDRLEKANREHPGVITMFLTLNMDGFRKRGLARGEFWPLYVAANDLTEERSKFSEYRPEVVMISSLIQTSKQIESGDFNAAFERMRCEVEETQRYPIEVTIDGVPHKIRLEIFQTVLDMDASRKIHGLPVWQSYNSCSRCSIKGQRIETKKGTKIVWLPEENDEQYSCLNIPTKLKTSCLPFPWKEGFDSLHLVNEGTSRDILKDLLKGGEKYNVKIQSENNLKWVNCLSKAKNPKGVSSTILLDPIQLTTRTGSEVQQLFNVAVPMLVVVHNKCDIWLICLYLQWITTRLVVDPNLSSKHCDALLEIVPVLRDILKNHFPQFYSMKQHVNIQELSIVIYFCFQFVLDHMVPQLKYDGSPLLSSAAPFERLNQVLGRGTGAHTTRTLLNMCRRFIALQKAVSHCNVAIAKPDSPITFPKSMKSVDDEDLIHNTKLDGVPLTTHEKMYLRSHSIDITECSQVFTNNLENFRISTISNQKVYSTRRNCDDNVQHNCYIYFLDQQNSIQFGSIERIFTLDGRCVVLIHKFQLADPFPYVRKYVEDMPELKRVFQLSERSNTYFKQIVGIDLVVVEADRIGGFCTVVEFESRSYLSRC</sequence>
<dbReference type="HOGENOM" id="CLU_394957_0_0_1"/>
<dbReference type="FunCoup" id="E3LFU9">
    <property type="interactions" value="1"/>
</dbReference>
<gene>
    <name evidence="2" type="ORF">CRE_02245</name>
</gene>
<dbReference type="AlphaFoldDB" id="E3LFU9"/>
<organism evidence="3">
    <name type="scientific">Caenorhabditis remanei</name>
    <name type="common">Caenorhabditis vulgaris</name>
    <dbReference type="NCBI Taxonomy" id="31234"/>
    <lineage>
        <taxon>Eukaryota</taxon>
        <taxon>Metazoa</taxon>
        <taxon>Ecdysozoa</taxon>
        <taxon>Nematoda</taxon>
        <taxon>Chromadorea</taxon>
        <taxon>Rhabditida</taxon>
        <taxon>Rhabditina</taxon>
        <taxon>Rhabditomorpha</taxon>
        <taxon>Rhabditoidea</taxon>
        <taxon>Rhabditidae</taxon>
        <taxon>Peloderinae</taxon>
        <taxon>Caenorhabditis</taxon>
    </lineage>
</organism>
<protein>
    <submittedName>
        <fullName evidence="2">Uncharacterized protein</fullName>
    </submittedName>
</protein>
<dbReference type="STRING" id="31234.E3LFU9"/>
<proteinExistence type="predicted"/>
<dbReference type="eggNOG" id="ENOG502TJJC">
    <property type="taxonomic scope" value="Eukaryota"/>
</dbReference>
<dbReference type="OrthoDB" id="5869162at2759"/>
<name>E3LFU9_CAERE</name>
<dbReference type="OMA" id="KECERYG"/>
<evidence type="ECO:0000256" key="1">
    <source>
        <dbReference type="SAM" id="MobiDB-lite"/>
    </source>
</evidence>
<evidence type="ECO:0000313" key="2">
    <source>
        <dbReference type="EMBL" id="EFO86019.1"/>
    </source>
</evidence>
<dbReference type="PANTHER" id="PTHR47645">
    <property type="entry name" value="PROTEIN CBG08267"/>
    <property type="match status" value="1"/>
</dbReference>
<dbReference type="InParanoid" id="E3LFU9"/>
<evidence type="ECO:0000313" key="3">
    <source>
        <dbReference type="Proteomes" id="UP000008281"/>
    </source>
</evidence>
<feature type="compositionally biased region" description="Basic and acidic residues" evidence="1">
    <location>
        <begin position="26"/>
        <end position="36"/>
    </location>
</feature>
<dbReference type="EMBL" id="DS268408">
    <property type="protein sequence ID" value="EFO86019.1"/>
    <property type="molecule type" value="Genomic_DNA"/>
</dbReference>
<accession>E3LFU9</accession>
<reference evidence="2" key="1">
    <citation type="submission" date="2007-07" db="EMBL/GenBank/DDBJ databases">
        <title>PCAP assembly of the Caenorhabditis remanei genome.</title>
        <authorList>
            <consortium name="The Caenorhabditis remanei Sequencing Consortium"/>
            <person name="Wilson R.K."/>
        </authorList>
    </citation>
    <scope>NUCLEOTIDE SEQUENCE [LARGE SCALE GENOMIC DNA]</scope>
    <source>
        <strain evidence="2">PB4641</strain>
    </source>
</reference>
<dbReference type="PANTHER" id="PTHR47645:SF1">
    <property type="entry name" value="C2H2-TYPE DOMAIN-CONTAINING PROTEIN-RELATED"/>
    <property type="match status" value="1"/>
</dbReference>
<dbReference type="Proteomes" id="UP000008281">
    <property type="component" value="Unassembled WGS sequence"/>
</dbReference>
<keyword evidence="3" id="KW-1185">Reference proteome</keyword>